<organism evidence="2 3">
    <name type="scientific">Acetobacter fallax</name>
    <dbReference type="NCBI Taxonomy" id="1737473"/>
    <lineage>
        <taxon>Bacteria</taxon>
        <taxon>Pseudomonadati</taxon>
        <taxon>Pseudomonadota</taxon>
        <taxon>Alphaproteobacteria</taxon>
        <taxon>Acetobacterales</taxon>
        <taxon>Acetobacteraceae</taxon>
        <taxon>Acetobacter</taxon>
    </lineage>
</organism>
<feature type="transmembrane region" description="Helical" evidence="1">
    <location>
        <begin position="187"/>
        <end position="209"/>
    </location>
</feature>
<keyword evidence="3" id="KW-1185">Reference proteome</keyword>
<feature type="transmembrane region" description="Helical" evidence="1">
    <location>
        <begin position="44"/>
        <end position="64"/>
    </location>
</feature>
<reference evidence="2 3" key="1">
    <citation type="journal article" date="2020" name="Int. J. Syst. Evol. Microbiol.">
        <title>Novel acetic acid bacteria from cider fermentations: Acetobacter conturbans sp. nov. and Acetobacter fallax sp. nov.</title>
        <authorList>
            <person name="Sombolestani A.S."/>
            <person name="Cleenwerck I."/>
            <person name="Cnockaert M."/>
            <person name="Borremans W."/>
            <person name="Wieme A.D."/>
            <person name="De Vuyst L."/>
            <person name="Vandamme P."/>
        </authorList>
    </citation>
    <scope>NUCLEOTIDE SEQUENCE [LARGE SCALE GENOMIC DNA]</scope>
    <source>
        <strain evidence="2 3">LMG 1637</strain>
    </source>
</reference>
<feature type="transmembrane region" description="Helical" evidence="1">
    <location>
        <begin position="160"/>
        <end position="180"/>
    </location>
</feature>
<keyword evidence="1" id="KW-0812">Transmembrane</keyword>
<name>A0ABX0K5N7_9PROT</name>
<feature type="transmembrane region" description="Helical" evidence="1">
    <location>
        <begin position="255"/>
        <end position="273"/>
    </location>
</feature>
<evidence type="ECO:0000313" key="2">
    <source>
        <dbReference type="EMBL" id="NHO31702.1"/>
    </source>
</evidence>
<keyword evidence="1" id="KW-1133">Transmembrane helix</keyword>
<dbReference type="Proteomes" id="UP000615326">
    <property type="component" value="Unassembled WGS sequence"/>
</dbReference>
<dbReference type="RefSeq" id="WP_173576309.1">
    <property type="nucleotide sequence ID" value="NZ_WOSW01000004.1"/>
</dbReference>
<keyword evidence="1" id="KW-0472">Membrane</keyword>
<feature type="transmembrane region" description="Helical" evidence="1">
    <location>
        <begin position="344"/>
        <end position="367"/>
    </location>
</feature>
<dbReference type="EMBL" id="WOSW01000004">
    <property type="protein sequence ID" value="NHO31702.1"/>
    <property type="molecule type" value="Genomic_DNA"/>
</dbReference>
<evidence type="ECO:0008006" key="4">
    <source>
        <dbReference type="Google" id="ProtNLM"/>
    </source>
</evidence>
<evidence type="ECO:0000313" key="3">
    <source>
        <dbReference type="Proteomes" id="UP000615326"/>
    </source>
</evidence>
<feature type="transmembrane region" description="Helical" evidence="1">
    <location>
        <begin position="312"/>
        <end position="332"/>
    </location>
</feature>
<sequence length="498" mass="54844">MTFHDQFSLWSVDGDTLDPFVIMDGIRQYGVNFLYTWRYTQDNWVFSLLPGVAALTVLGFHPSLVVLSGWLIYIGSGILLTVLARLMIGRPGYLIAIIYLFCDREARGWTGFLSSPVSHDVTLLWGLAALLCAWFAIARHGGFAVLSAVLVTLASLSDPWGQAAVAGPVAGGAFLVFLLKKEVRRRAAWLCAMMVLSVVVTGTRCFGFLDWLPQTAFQLGTWAGFNANLATWFKGTARILNIIPGYTGTSLATTLGVWSVFLFVLSAVLPFLWRARQSISGAQWLVVGSMMLSCLCTSVLYVIGALPDTMNAARFFAVLVLFVPFLILFCLVQGRSWEGGFAKFASVAVLFLLPVSGLCSVPAQTWLRPVRVYMNGSDGFIDFLKSHDLVYGYGPYWGTNPPGVTWLSRGSVIMRPVQFDGAGSMRQRGAQVSPLWYDGDVSTRGRRFFVALVQDEENCSSLSLCRDALQKHFGTPAERLQYGAIQVLVWDQPAPRIE</sequence>
<accession>A0ABX0K5N7</accession>
<comment type="caution">
    <text evidence="2">The sequence shown here is derived from an EMBL/GenBank/DDBJ whole genome shotgun (WGS) entry which is preliminary data.</text>
</comment>
<feature type="transmembrane region" description="Helical" evidence="1">
    <location>
        <begin position="70"/>
        <end position="102"/>
    </location>
</feature>
<protein>
    <recommendedName>
        <fullName evidence="4">Glycosyltransferase RgtA/B/C/D-like domain-containing protein</fullName>
    </recommendedName>
</protein>
<feature type="transmembrane region" description="Helical" evidence="1">
    <location>
        <begin position="123"/>
        <end position="154"/>
    </location>
</feature>
<proteinExistence type="predicted"/>
<evidence type="ECO:0000256" key="1">
    <source>
        <dbReference type="SAM" id="Phobius"/>
    </source>
</evidence>
<feature type="transmembrane region" description="Helical" evidence="1">
    <location>
        <begin position="285"/>
        <end position="306"/>
    </location>
</feature>
<gene>
    <name evidence="2" type="ORF">GOB84_03845</name>
</gene>